<sequence>MMKTILITLILAIAAPQITFAQVPWVAMPGTPVYSLEQWAGNVMEWSSPQTSTLWCLARERVHAGPGLAYYHDRVFRTGDSGLSWQEAPMSNWNNSTNTTPASGNYITEISAVDAQTAWILKHNINNRVSSLLRTTTGPGGFTPIINVLPAGFARIHFFNSTVGIAITTVRAGAITWPIQRTTDGGFTWVAVPNSLGATVVNTLGLHLGPKTGFASTLWQTVGMNLLRTTDMGLTWTVAPSSGAVTFEEDGLHGMSYGYDTSTVPYTPKLKRTTDGGLSWTDIAFSGQPELTAITAVHGLPGTYISTDFRYPGASNLALVRGAISRDYGSTWQVSYTNFSSGAIKRLMATSPTHIWAATDLGDSSPNQPMIMRYTGVALAAKNPLGAEFTLGAYPNPTSATVQIEGRLQGQEEVRIYDGVGRLCQQEKVSDTRRIIDLSSQPAGLYHFVLTATTGLTRSLRVAKTQ</sequence>
<evidence type="ECO:0000259" key="2">
    <source>
        <dbReference type="Pfam" id="PF18962"/>
    </source>
</evidence>
<dbReference type="RefSeq" id="WP_188560842.1">
    <property type="nucleotide sequence ID" value="NZ_BMGY01000006.1"/>
</dbReference>
<dbReference type="SUPFAM" id="SSF110296">
    <property type="entry name" value="Oligoxyloglucan reducing end-specific cellobiohydrolase"/>
    <property type="match status" value="1"/>
</dbReference>
<accession>A0ABQ1ZXF3</accession>
<evidence type="ECO:0000256" key="1">
    <source>
        <dbReference type="SAM" id="SignalP"/>
    </source>
</evidence>
<name>A0ABQ1ZXF3_9BACT</name>
<dbReference type="Gene3D" id="2.130.10.10">
    <property type="entry name" value="YVTN repeat-like/Quinoprotein amine dehydrogenase"/>
    <property type="match status" value="1"/>
</dbReference>
<dbReference type="Pfam" id="PF18962">
    <property type="entry name" value="Por_Secre_tail"/>
    <property type="match status" value="1"/>
</dbReference>
<evidence type="ECO:0000313" key="3">
    <source>
        <dbReference type="EMBL" id="GGH81783.1"/>
    </source>
</evidence>
<dbReference type="EMBL" id="BMGY01000006">
    <property type="protein sequence ID" value="GGH81783.1"/>
    <property type="molecule type" value="Genomic_DNA"/>
</dbReference>
<dbReference type="InterPro" id="IPR015943">
    <property type="entry name" value="WD40/YVTN_repeat-like_dom_sf"/>
</dbReference>
<gene>
    <name evidence="3" type="ORF">GCM10011495_09020</name>
</gene>
<evidence type="ECO:0000313" key="4">
    <source>
        <dbReference type="Proteomes" id="UP000637774"/>
    </source>
</evidence>
<reference evidence="4" key="1">
    <citation type="journal article" date="2019" name="Int. J. Syst. Evol. Microbiol.">
        <title>The Global Catalogue of Microorganisms (GCM) 10K type strain sequencing project: providing services to taxonomists for standard genome sequencing and annotation.</title>
        <authorList>
            <consortium name="The Broad Institute Genomics Platform"/>
            <consortium name="The Broad Institute Genome Sequencing Center for Infectious Disease"/>
            <person name="Wu L."/>
            <person name="Ma J."/>
        </authorList>
    </citation>
    <scope>NUCLEOTIDE SEQUENCE [LARGE SCALE GENOMIC DNA]</scope>
    <source>
        <strain evidence="4">CGMCC 1.14966</strain>
    </source>
</reference>
<proteinExistence type="predicted"/>
<feature type="signal peptide" evidence="1">
    <location>
        <begin position="1"/>
        <end position="21"/>
    </location>
</feature>
<organism evidence="3 4">
    <name type="scientific">Hymenobacter frigidus</name>
    <dbReference type="NCBI Taxonomy" id="1524095"/>
    <lineage>
        <taxon>Bacteria</taxon>
        <taxon>Pseudomonadati</taxon>
        <taxon>Bacteroidota</taxon>
        <taxon>Cytophagia</taxon>
        <taxon>Cytophagales</taxon>
        <taxon>Hymenobacteraceae</taxon>
        <taxon>Hymenobacter</taxon>
    </lineage>
</organism>
<keyword evidence="4" id="KW-1185">Reference proteome</keyword>
<dbReference type="InterPro" id="IPR026444">
    <property type="entry name" value="Secre_tail"/>
</dbReference>
<comment type="caution">
    <text evidence="3">The sequence shown here is derived from an EMBL/GenBank/DDBJ whole genome shotgun (WGS) entry which is preliminary data.</text>
</comment>
<dbReference type="NCBIfam" id="TIGR04183">
    <property type="entry name" value="Por_Secre_tail"/>
    <property type="match status" value="1"/>
</dbReference>
<keyword evidence="1" id="KW-0732">Signal</keyword>
<protein>
    <recommendedName>
        <fullName evidence="2">Secretion system C-terminal sorting domain-containing protein</fullName>
    </recommendedName>
</protein>
<feature type="chain" id="PRO_5046698182" description="Secretion system C-terminal sorting domain-containing protein" evidence="1">
    <location>
        <begin position="22"/>
        <end position="466"/>
    </location>
</feature>
<dbReference type="Proteomes" id="UP000637774">
    <property type="component" value="Unassembled WGS sequence"/>
</dbReference>
<feature type="domain" description="Secretion system C-terminal sorting" evidence="2">
    <location>
        <begin position="394"/>
        <end position="454"/>
    </location>
</feature>